<evidence type="ECO:0000313" key="2">
    <source>
        <dbReference type="Proteomes" id="UP001213664"/>
    </source>
</evidence>
<accession>A0AAJ5X481</accession>
<evidence type="ECO:0000313" key="1">
    <source>
        <dbReference type="EMBL" id="WEK40772.1"/>
    </source>
</evidence>
<proteinExistence type="predicted"/>
<name>A0AAJ5X481_9CAUL</name>
<reference evidence="1" key="1">
    <citation type="submission" date="2023-03" db="EMBL/GenBank/DDBJ databases">
        <title>Andean soil-derived lignocellulolytic bacterial consortium as a source of novel taxa and putative plastic-active enzymes.</title>
        <authorList>
            <person name="Diaz-Garcia L."/>
            <person name="Chuvochina M."/>
            <person name="Feuerriegel G."/>
            <person name="Bunk B."/>
            <person name="Sproer C."/>
            <person name="Streit W.R."/>
            <person name="Rodriguez L.M."/>
            <person name="Overmann J."/>
            <person name="Jimenez D.J."/>
        </authorList>
    </citation>
    <scope>NUCLEOTIDE SEQUENCE</scope>
    <source>
        <strain evidence="1">MAG 833</strain>
    </source>
</reference>
<sequence length="68" mass="7496">MADPTQVRILHARSGVILEQRDARFAVVSLRAEAPTLFDDEGRARQAFDTEVARVESDPELMSRLGGA</sequence>
<organism evidence="1 2">
    <name type="scientific">Candidatus Brevundimonas colombiensis</name>
    <dbReference type="NCBI Taxonomy" id="3121376"/>
    <lineage>
        <taxon>Bacteria</taxon>
        <taxon>Pseudomonadati</taxon>
        <taxon>Pseudomonadota</taxon>
        <taxon>Alphaproteobacteria</taxon>
        <taxon>Caulobacterales</taxon>
        <taxon>Caulobacteraceae</taxon>
        <taxon>Brevundimonas</taxon>
    </lineage>
</organism>
<dbReference type="AlphaFoldDB" id="A0AAJ5X481"/>
<gene>
    <name evidence="1" type="ORF">P0Y50_03975</name>
</gene>
<protein>
    <submittedName>
        <fullName evidence="1">Uncharacterized protein</fullName>
    </submittedName>
</protein>
<dbReference type="EMBL" id="CP119326">
    <property type="protein sequence ID" value="WEK40772.1"/>
    <property type="molecule type" value="Genomic_DNA"/>
</dbReference>
<dbReference type="Proteomes" id="UP001213664">
    <property type="component" value="Chromosome"/>
</dbReference>